<dbReference type="AlphaFoldDB" id="A0A7J7NY26"/>
<dbReference type="OrthoDB" id="45007at2759"/>
<keyword evidence="1" id="KW-0732">Signal</keyword>
<dbReference type="Pfam" id="PF00149">
    <property type="entry name" value="Metallophos"/>
    <property type="match status" value="1"/>
</dbReference>
<dbReference type="PANTHER" id="PTHR22953:SF153">
    <property type="entry name" value="PURPLE ACID PHOSPHATASE"/>
    <property type="match status" value="1"/>
</dbReference>
<dbReference type="Gene3D" id="3.60.21.10">
    <property type="match status" value="2"/>
</dbReference>
<sequence length="245" mass="28561">MVGDLGQTGWTDSTLRHIKGSNYDVMLLPGDLSYADMNQPFWDTFGSLVEPLGSTRPWMVTEGNREIEKIPVIHLESFTAYNARWHMLFKESYKWLEADLAKANRKKTPWLVALVLAPCYNTNSAHQGEDESVEMRKSMKGLLYKAQGDIVFTGHVHTYERFFVTQLKKVKDLLDFRFKSAVYTEDPYDFSKEFNIGDLYRDRIELKNHIRANAVVNKFNLEHVLSNEYKIVIRSRLHKSCRELE</sequence>
<evidence type="ECO:0000256" key="1">
    <source>
        <dbReference type="ARBA" id="ARBA00022729"/>
    </source>
</evidence>
<dbReference type="SUPFAM" id="SSF56300">
    <property type="entry name" value="Metallo-dependent phosphatases"/>
    <property type="match status" value="1"/>
</dbReference>
<name>A0A7J7NY26_9MAGN</name>
<gene>
    <name evidence="3" type="ORF">GIB67_029503</name>
</gene>
<reference evidence="3 4" key="1">
    <citation type="journal article" date="2020" name="IScience">
        <title>Genome Sequencing of the Endangered Kingdonia uniflora (Circaeasteraceae, Ranunculales) Reveals Potential Mechanisms of Evolutionary Specialization.</title>
        <authorList>
            <person name="Sun Y."/>
            <person name="Deng T."/>
            <person name="Zhang A."/>
            <person name="Moore M.J."/>
            <person name="Landis J.B."/>
            <person name="Lin N."/>
            <person name="Zhang H."/>
            <person name="Zhang X."/>
            <person name="Huang J."/>
            <person name="Zhang X."/>
            <person name="Sun H."/>
            <person name="Wang H."/>
        </authorList>
    </citation>
    <scope>NUCLEOTIDE SEQUENCE [LARGE SCALE GENOMIC DNA]</scope>
    <source>
        <strain evidence="3">TB1705</strain>
        <tissue evidence="3">Leaf</tissue>
    </source>
</reference>
<dbReference type="PANTHER" id="PTHR22953">
    <property type="entry name" value="ACID PHOSPHATASE RELATED"/>
    <property type="match status" value="1"/>
</dbReference>
<dbReference type="InterPro" id="IPR029052">
    <property type="entry name" value="Metallo-depent_PP-like"/>
</dbReference>
<organism evidence="3 4">
    <name type="scientific">Kingdonia uniflora</name>
    <dbReference type="NCBI Taxonomy" id="39325"/>
    <lineage>
        <taxon>Eukaryota</taxon>
        <taxon>Viridiplantae</taxon>
        <taxon>Streptophyta</taxon>
        <taxon>Embryophyta</taxon>
        <taxon>Tracheophyta</taxon>
        <taxon>Spermatophyta</taxon>
        <taxon>Magnoliopsida</taxon>
        <taxon>Ranunculales</taxon>
        <taxon>Circaeasteraceae</taxon>
        <taxon>Kingdonia</taxon>
    </lineage>
</organism>
<evidence type="ECO:0000259" key="2">
    <source>
        <dbReference type="Pfam" id="PF00149"/>
    </source>
</evidence>
<accession>A0A7J7NY26</accession>
<dbReference type="InterPro" id="IPR004843">
    <property type="entry name" value="Calcineurin-like_PHP"/>
</dbReference>
<proteinExistence type="predicted"/>
<evidence type="ECO:0000313" key="3">
    <source>
        <dbReference type="EMBL" id="KAF6172085.1"/>
    </source>
</evidence>
<keyword evidence="4" id="KW-1185">Reference proteome</keyword>
<dbReference type="EMBL" id="JACGCM010000445">
    <property type="protein sequence ID" value="KAF6172085.1"/>
    <property type="molecule type" value="Genomic_DNA"/>
</dbReference>
<feature type="domain" description="Calcineurin-like phosphoesterase" evidence="2">
    <location>
        <begin position="3"/>
        <end position="159"/>
    </location>
</feature>
<dbReference type="InterPro" id="IPR039331">
    <property type="entry name" value="PAPs-like"/>
</dbReference>
<dbReference type="GO" id="GO:0003993">
    <property type="term" value="F:acid phosphatase activity"/>
    <property type="evidence" value="ECO:0007669"/>
    <property type="project" value="InterPro"/>
</dbReference>
<evidence type="ECO:0000313" key="4">
    <source>
        <dbReference type="Proteomes" id="UP000541444"/>
    </source>
</evidence>
<comment type="caution">
    <text evidence="3">The sequence shown here is derived from an EMBL/GenBank/DDBJ whole genome shotgun (WGS) entry which is preliminary data.</text>
</comment>
<dbReference type="Proteomes" id="UP000541444">
    <property type="component" value="Unassembled WGS sequence"/>
</dbReference>
<protein>
    <recommendedName>
        <fullName evidence="2">Calcineurin-like phosphoesterase domain-containing protein</fullName>
    </recommendedName>
</protein>